<comment type="caution">
    <text evidence="2">The sequence shown here is derived from an EMBL/GenBank/DDBJ whole genome shotgun (WGS) entry which is preliminary data.</text>
</comment>
<sequence>MDVLQYPVCLPLTGRLALVPLGRPVHQLCLREVQGGIDLVLDLRGRDRRDEVHPGRQQCGDVRVGHQFGIGDHPELPLAGHRPQVLHRPDDLADLGDAATEDTGVDGDTAIGGHREPSLDLLQIHPPR</sequence>
<accession>A0ABU7PWZ7</accession>
<evidence type="ECO:0000313" key="3">
    <source>
        <dbReference type="Proteomes" id="UP001354709"/>
    </source>
</evidence>
<organism evidence="2 3">
    <name type="scientific">Streptomyces asiaticus subsp. ignotus</name>
    <dbReference type="NCBI Taxonomy" id="3098222"/>
    <lineage>
        <taxon>Bacteria</taxon>
        <taxon>Bacillati</taxon>
        <taxon>Actinomycetota</taxon>
        <taxon>Actinomycetes</taxon>
        <taxon>Kitasatosporales</taxon>
        <taxon>Streptomycetaceae</taxon>
        <taxon>Streptomyces</taxon>
        <taxon>Streptomyces violaceusniger group</taxon>
    </lineage>
</organism>
<keyword evidence="3" id="KW-1185">Reference proteome</keyword>
<evidence type="ECO:0000313" key="2">
    <source>
        <dbReference type="EMBL" id="MEE4593628.1"/>
    </source>
</evidence>
<evidence type="ECO:0000256" key="1">
    <source>
        <dbReference type="SAM" id="MobiDB-lite"/>
    </source>
</evidence>
<dbReference type="RefSeq" id="WP_330809786.1">
    <property type="nucleotide sequence ID" value="NZ_JAZBJO010000009.1"/>
</dbReference>
<protein>
    <submittedName>
        <fullName evidence="2">Uncharacterized protein</fullName>
    </submittedName>
</protein>
<proteinExistence type="predicted"/>
<dbReference type="EMBL" id="JAZBJO010000009">
    <property type="protein sequence ID" value="MEE4593628.1"/>
    <property type="molecule type" value="Genomic_DNA"/>
</dbReference>
<dbReference type="Proteomes" id="UP001354709">
    <property type="component" value="Unassembled WGS sequence"/>
</dbReference>
<reference evidence="2 3" key="1">
    <citation type="submission" date="2023-11" db="EMBL/GenBank/DDBJ databases">
        <title>30 novel species of actinomycetes from the DSMZ collection.</title>
        <authorList>
            <person name="Nouioui I."/>
        </authorList>
    </citation>
    <scope>NUCLEOTIDE SEQUENCE [LARGE SCALE GENOMIC DNA]</scope>
    <source>
        <strain evidence="2 3">DSM 41524</strain>
    </source>
</reference>
<gene>
    <name evidence="2" type="ORF">V2J94_17315</name>
</gene>
<name>A0ABU7PWZ7_9ACTN</name>
<feature type="region of interest" description="Disordered" evidence="1">
    <location>
        <begin position="94"/>
        <end position="119"/>
    </location>
</feature>